<proteinExistence type="predicted"/>
<sequence length="59" mass="6251">MDLEGVIIKLWKLLIHGGSYGVSGSYKASRRQMLSDCAMCGAPEALGPYALGTLSMCEA</sequence>
<reference evidence="1 2" key="1">
    <citation type="submission" date="2015-11" db="EMBL/GenBank/DDBJ databases">
        <title>Complete genome sequencing of a biphenyl-degrading bacterium, Pseudomonas putida KF715 (=NBRC110667).</title>
        <authorList>
            <person name="Suenaga H."/>
            <person name="Fujihara N."/>
            <person name="Watanabe T."/>
            <person name="Hirose J."/>
            <person name="Kimura N."/>
            <person name="Yamazoe A."/>
            <person name="Hosoyama A."/>
            <person name="Shimodaira J."/>
            <person name="Furukawa K."/>
        </authorList>
    </citation>
    <scope>NUCLEOTIDE SEQUENCE [LARGE SCALE GENOMIC DNA]</scope>
    <source>
        <strain evidence="1 2">KF715</strain>
        <plasmid evidence="2">Plasmid pkf715b dna</plasmid>
    </source>
</reference>
<organism evidence="1 2">
    <name type="scientific">Pseudomonas putida</name>
    <name type="common">Arthrobacter siderocapsulatus</name>
    <dbReference type="NCBI Taxonomy" id="303"/>
    <lineage>
        <taxon>Bacteria</taxon>
        <taxon>Pseudomonadati</taxon>
        <taxon>Pseudomonadota</taxon>
        <taxon>Gammaproteobacteria</taxon>
        <taxon>Pseudomonadales</taxon>
        <taxon>Pseudomonadaceae</taxon>
        <taxon>Pseudomonas</taxon>
    </lineage>
</organism>
<keyword evidence="1" id="KW-0614">Plasmid</keyword>
<gene>
    <name evidence="1" type="ORF">KF715C_pB1730</name>
</gene>
<keyword evidence="1" id="KW-0808">Transferase</keyword>
<dbReference type="GO" id="GO:0008168">
    <property type="term" value="F:methyltransferase activity"/>
    <property type="evidence" value="ECO:0007669"/>
    <property type="project" value="UniProtKB-KW"/>
</dbReference>
<keyword evidence="1" id="KW-0489">Methyltransferase</keyword>
<dbReference type="GO" id="GO:0032259">
    <property type="term" value="P:methylation"/>
    <property type="evidence" value="ECO:0007669"/>
    <property type="project" value="UniProtKB-KW"/>
</dbReference>
<dbReference type="EMBL" id="AP015031">
    <property type="protein sequence ID" value="BAW27279.1"/>
    <property type="molecule type" value="Genomic_DNA"/>
</dbReference>
<name>A0A1L7NP82_PSEPU</name>
<accession>A0A1L7NP82</accession>
<evidence type="ECO:0000313" key="1">
    <source>
        <dbReference type="EMBL" id="BAW27279.1"/>
    </source>
</evidence>
<evidence type="ECO:0000313" key="2">
    <source>
        <dbReference type="Proteomes" id="UP000218731"/>
    </source>
</evidence>
<protein>
    <submittedName>
        <fullName evidence="1">Methyltransferase type 11</fullName>
    </submittedName>
</protein>
<dbReference type="AlphaFoldDB" id="A0A1L7NP82"/>
<geneLocation type="plasmid" evidence="2">
    <name>pkf715b dna</name>
</geneLocation>
<dbReference type="Proteomes" id="UP000218731">
    <property type="component" value="Plasmid pKF715B"/>
</dbReference>